<reference evidence="2 3" key="1">
    <citation type="submission" date="2015-10" db="EMBL/GenBank/DDBJ databases">
        <title>Genome analyses suggest a sexual origin of heterokaryosis in a supposedly ancient asexual fungus.</title>
        <authorList>
            <person name="Ropars J."/>
            <person name="Sedzielewska K."/>
            <person name="Noel J."/>
            <person name="Charron P."/>
            <person name="Farinelli L."/>
            <person name="Marton T."/>
            <person name="Kruger M."/>
            <person name="Pelin A."/>
            <person name="Brachmann A."/>
            <person name="Corradi N."/>
        </authorList>
    </citation>
    <scope>NUCLEOTIDE SEQUENCE [LARGE SCALE GENOMIC DNA]</scope>
    <source>
        <strain evidence="2 3">A4</strain>
    </source>
</reference>
<dbReference type="AlphaFoldDB" id="A0A2I1FVH2"/>
<accession>A0A2I1FVH2</accession>
<dbReference type="VEuPathDB" id="FungiDB:RhiirA1_394400"/>
<evidence type="ECO:0000313" key="3">
    <source>
        <dbReference type="Proteomes" id="UP000234323"/>
    </source>
</evidence>
<feature type="domain" description="DUF7431" evidence="1">
    <location>
        <begin position="367"/>
        <end position="638"/>
    </location>
</feature>
<evidence type="ECO:0000313" key="2">
    <source>
        <dbReference type="EMBL" id="PKY38387.1"/>
    </source>
</evidence>
<comment type="caution">
    <text evidence="2">The sequence shown here is derived from an EMBL/GenBank/DDBJ whole genome shotgun (WGS) entry which is preliminary data.</text>
</comment>
<sequence length="658" mass="76347">MSDTRIIRVIRKETIRDDLSSLIKLRITDKLSEIRKQLTYNSIIRMDDTLLFLDGDRKDSNVITPDSESERDLKDIIITDSNMENTVYLKNCEFPDPEHFKPTLKLEYGRTLTPINTEIKIADKKAFTIKDIKPVKPNVAISYETVKFNSKNTWEKKITMFLNAEAELMNFGSLGLSFTNTRNKCKEIEKNFSFSYAKISKLHLKFEGLEPTGEFIDEVKEAVELKDREKLRKINKKYGQFAPTEVTLGGIVYYVNEKKSNISYEQKINDVSPTIGIPVIPAVELSVEVGFGIDNSISESTSSEWKYSGLIGGESQDLDNFDKKEWIKSLSDCKHWDCIEFHEPIHIFQLLGDNLREEVYKILGKKILYHDIISFNRQLEYGEREIVDLSLRGKICETIKKEEADCSIFATIVGDEKNNFYNCQIYHPRKGNEKPKLIIHCYQKNQKYQPRHNLKIGFMIIGYRYGFDFLNDENDDTQLEVHYKDYQNLNDQELITQFKFDKSPFPVLGIPVLNELNDSNESILIGHYFLKKGSTVEANVFSYSLKDHICVALPSFGFQVLSGFKTRSSPFKKRHMKFMRQSRYKSLRPEDNIDIPRYISVYSVNSGPKEKDTLNCDPVFLKQKNKEIKLKYADCKCEGIFSICKRKSLGDIRCAYFV</sequence>
<keyword evidence="3" id="KW-1185">Reference proteome</keyword>
<evidence type="ECO:0000259" key="1">
    <source>
        <dbReference type="Pfam" id="PF24209"/>
    </source>
</evidence>
<proteinExistence type="predicted"/>
<dbReference type="Proteomes" id="UP000234323">
    <property type="component" value="Unassembled WGS sequence"/>
</dbReference>
<gene>
    <name evidence="2" type="ORF">RhiirA4_414146</name>
</gene>
<protein>
    <recommendedName>
        <fullName evidence="1">DUF7431 domain-containing protein</fullName>
    </recommendedName>
</protein>
<dbReference type="VEuPathDB" id="FungiDB:FUN_023786"/>
<dbReference type="InterPro" id="IPR055854">
    <property type="entry name" value="DUF7431"/>
</dbReference>
<dbReference type="Pfam" id="PF24209">
    <property type="entry name" value="DUF7431"/>
    <property type="match status" value="1"/>
</dbReference>
<dbReference type="EMBL" id="LLXI01000027">
    <property type="protein sequence ID" value="PKY38387.1"/>
    <property type="molecule type" value="Genomic_DNA"/>
</dbReference>
<name>A0A2I1FVH2_9GLOM</name>
<organism evidence="2 3">
    <name type="scientific">Rhizophagus irregularis</name>
    <dbReference type="NCBI Taxonomy" id="588596"/>
    <lineage>
        <taxon>Eukaryota</taxon>
        <taxon>Fungi</taxon>
        <taxon>Fungi incertae sedis</taxon>
        <taxon>Mucoromycota</taxon>
        <taxon>Glomeromycotina</taxon>
        <taxon>Glomeromycetes</taxon>
        <taxon>Glomerales</taxon>
        <taxon>Glomeraceae</taxon>
        <taxon>Rhizophagus</taxon>
    </lineage>
</organism>
<dbReference type="VEuPathDB" id="FungiDB:RhiirFUN_001889"/>